<dbReference type="Pfam" id="PF01764">
    <property type="entry name" value="Lipase_3"/>
    <property type="match status" value="1"/>
</dbReference>
<feature type="transmembrane region" description="Helical" evidence="1">
    <location>
        <begin position="40"/>
        <end position="61"/>
    </location>
</feature>
<dbReference type="OrthoDB" id="438440at2759"/>
<dbReference type="InterPro" id="IPR055782">
    <property type="entry name" value="DUF7358"/>
</dbReference>
<dbReference type="CDD" id="cd00519">
    <property type="entry name" value="Lipase_3"/>
    <property type="match status" value="1"/>
</dbReference>
<dbReference type="SUPFAM" id="SSF53474">
    <property type="entry name" value="alpha/beta-Hydrolases"/>
    <property type="match status" value="1"/>
</dbReference>
<sequence length="880" mass="97994">MESLSPLLPSKPPALVQTASDSNPKAMTFLAFRALRRTTILAGALNIAVAVAGALLVILLLRRCAARLKFSIAAVAIAAAVKVGCMVGTGIAQGVMAAAITSRTIDGSVREDIDFRRERKAVMLVPSCFRRMRLSITMVTVFAGLRILSMVRAGKAQQATAETIIGSNADNLVAPDSVVRQDRRMRYRRWLWWTRIGSAVTMLQFVGALYLMVVIADNLYYYEKTEDCFIGKGVAGRGVKHILVVSYLVLVWLVVIIQCITGSDVLRWRSFYATHDTAWKAHYQEVFDYGIREALCCLGRMKYLSVLEEDEVYSVARLLGDLVAYRASGTGHLELLAGLALLQRHKNSPRSCSELIEAPEERIREAAVYHQFAEAAYTGPLLDLGRNPVLFPCVWLYRQGVLTPWARSRRPVLEGDNWWRGHAAAFLRYVRLSPNALRRGRVSQTKREAAYFVVVLHDQKVIVITVRGTETPEDLLTDGLCRECTLSLEDLDGLIKKVSLSLSISDHLPQSVRQRVLSSFPHYGHSGIVESARELFMQIDGQPGDDDSVSSETTGFLSSLLGEGCECQGYEVRLVGHSLGGAVATLLGLRLYRRYPNLHVYAYGTLPCLDFIVAEACSDFVTTIVYNDEFSARLSINSILRLRSAAITALSDSSLADKAIIFKLARKFLANKNHENGESHDAAASSFQASPNNFDDHNYVYKRRHLMYSNSGSIQPNQDLFREEASFGDNSAQDMFTGIFNENNNTEVPRSSLCASSSFKQRGFESPNNLMAYGELASQIVDNPPSSEVSAGETPEMYLPGLIIHILPEQRNLFSLWKGWSIYNREDQYNAFVADRDGFKDIIVSPYMFLDHLPWRCQTALQKLHHIILRIDSGTDAGYS</sequence>
<keyword evidence="1" id="KW-1133">Transmembrane helix</keyword>
<feature type="transmembrane region" description="Helical" evidence="1">
    <location>
        <begin position="190"/>
        <end position="216"/>
    </location>
</feature>
<dbReference type="EMBL" id="JAGGNH010000003">
    <property type="protein sequence ID" value="KAJ0977010.1"/>
    <property type="molecule type" value="Genomic_DNA"/>
</dbReference>
<reference evidence="4" key="1">
    <citation type="submission" date="2021-03" db="EMBL/GenBank/DDBJ databases">
        <authorList>
            <person name="Li Z."/>
            <person name="Yang C."/>
        </authorList>
    </citation>
    <scope>NUCLEOTIDE SEQUENCE</scope>
    <source>
        <strain evidence="4">Dzin_1.0</strain>
        <tissue evidence="4">Leaf</tissue>
    </source>
</reference>
<dbReference type="Proteomes" id="UP001085076">
    <property type="component" value="Miscellaneous, Linkage group lg03"/>
</dbReference>
<protein>
    <recommendedName>
        <fullName evidence="6">Fungal lipase-like domain-containing protein</fullName>
    </recommendedName>
</protein>
<dbReference type="InterPro" id="IPR029058">
    <property type="entry name" value="AB_hydrolase_fold"/>
</dbReference>
<evidence type="ECO:0000313" key="4">
    <source>
        <dbReference type="EMBL" id="KAJ0977010.1"/>
    </source>
</evidence>
<organism evidence="4 5">
    <name type="scientific">Dioscorea zingiberensis</name>
    <dbReference type="NCBI Taxonomy" id="325984"/>
    <lineage>
        <taxon>Eukaryota</taxon>
        <taxon>Viridiplantae</taxon>
        <taxon>Streptophyta</taxon>
        <taxon>Embryophyta</taxon>
        <taxon>Tracheophyta</taxon>
        <taxon>Spermatophyta</taxon>
        <taxon>Magnoliopsida</taxon>
        <taxon>Liliopsida</taxon>
        <taxon>Dioscoreales</taxon>
        <taxon>Dioscoreaceae</taxon>
        <taxon>Dioscorea</taxon>
    </lineage>
</organism>
<feature type="domain" description="DUF7358" evidence="3">
    <location>
        <begin position="33"/>
        <end position="121"/>
    </location>
</feature>
<name>A0A9D5HHS5_9LILI</name>
<evidence type="ECO:0000259" key="2">
    <source>
        <dbReference type="Pfam" id="PF01764"/>
    </source>
</evidence>
<dbReference type="Gene3D" id="3.40.50.1820">
    <property type="entry name" value="alpha/beta hydrolase"/>
    <property type="match status" value="1"/>
</dbReference>
<keyword evidence="1" id="KW-0472">Membrane</keyword>
<comment type="caution">
    <text evidence="4">The sequence shown here is derived from an EMBL/GenBank/DDBJ whole genome shotgun (WGS) entry which is preliminary data.</text>
</comment>
<reference evidence="4" key="2">
    <citation type="journal article" date="2022" name="Hortic Res">
        <title>The genome of Dioscorea zingiberensis sheds light on the biosynthesis, origin and evolution of the medicinally important diosgenin saponins.</title>
        <authorList>
            <person name="Li Y."/>
            <person name="Tan C."/>
            <person name="Li Z."/>
            <person name="Guo J."/>
            <person name="Li S."/>
            <person name="Chen X."/>
            <person name="Wang C."/>
            <person name="Dai X."/>
            <person name="Yang H."/>
            <person name="Song W."/>
            <person name="Hou L."/>
            <person name="Xu J."/>
            <person name="Tong Z."/>
            <person name="Xu A."/>
            <person name="Yuan X."/>
            <person name="Wang W."/>
            <person name="Yang Q."/>
            <person name="Chen L."/>
            <person name="Sun Z."/>
            <person name="Wang K."/>
            <person name="Pan B."/>
            <person name="Chen J."/>
            <person name="Bao Y."/>
            <person name="Liu F."/>
            <person name="Qi X."/>
            <person name="Gang D.R."/>
            <person name="Wen J."/>
            <person name="Li J."/>
        </authorList>
    </citation>
    <scope>NUCLEOTIDE SEQUENCE</scope>
    <source>
        <strain evidence="4">Dzin_1.0</strain>
    </source>
</reference>
<evidence type="ECO:0000256" key="1">
    <source>
        <dbReference type="SAM" id="Phobius"/>
    </source>
</evidence>
<feature type="domain" description="Fungal lipase-type" evidence="2">
    <location>
        <begin position="463"/>
        <end position="630"/>
    </location>
</feature>
<dbReference type="PANTHER" id="PTHR47030:SF2">
    <property type="entry name" value="LIPASE CLASS 3 FAMILY PROTEIN"/>
    <property type="match status" value="1"/>
</dbReference>
<keyword evidence="5" id="KW-1185">Reference proteome</keyword>
<evidence type="ECO:0008006" key="6">
    <source>
        <dbReference type="Google" id="ProtNLM"/>
    </source>
</evidence>
<evidence type="ECO:0000313" key="5">
    <source>
        <dbReference type="Proteomes" id="UP001085076"/>
    </source>
</evidence>
<dbReference type="PANTHER" id="PTHR47030">
    <property type="entry name" value="LIPASE CLASS 3 FAMILY PROTEIN"/>
    <property type="match status" value="1"/>
</dbReference>
<keyword evidence="1" id="KW-0812">Transmembrane</keyword>
<dbReference type="GO" id="GO:0006629">
    <property type="term" value="P:lipid metabolic process"/>
    <property type="evidence" value="ECO:0007669"/>
    <property type="project" value="InterPro"/>
</dbReference>
<gene>
    <name evidence="4" type="ORF">J5N97_012484</name>
</gene>
<proteinExistence type="predicted"/>
<evidence type="ECO:0000259" key="3">
    <source>
        <dbReference type="Pfam" id="PF24057"/>
    </source>
</evidence>
<feature type="transmembrane region" description="Helical" evidence="1">
    <location>
        <begin position="242"/>
        <end position="261"/>
    </location>
</feature>
<feature type="domain" description="DUF7358" evidence="3">
    <location>
        <begin position="122"/>
        <end position="325"/>
    </location>
</feature>
<dbReference type="InterPro" id="IPR002921">
    <property type="entry name" value="Fungal_lipase-type"/>
</dbReference>
<feature type="transmembrane region" description="Helical" evidence="1">
    <location>
        <begin position="73"/>
        <end position="100"/>
    </location>
</feature>
<dbReference type="Pfam" id="PF24057">
    <property type="entry name" value="DUF7358"/>
    <property type="match status" value="2"/>
</dbReference>
<dbReference type="AlphaFoldDB" id="A0A9D5HHS5"/>
<accession>A0A9D5HHS5</accession>